<dbReference type="GO" id="GO:0044550">
    <property type="term" value="P:secondary metabolite biosynthetic process"/>
    <property type="evidence" value="ECO:0007669"/>
    <property type="project" value="TreeGrafter"/>
</dbReference>
<dbReference type="Gene3D" id="3.30.559.10">
    <property type="entry name" value="Chloramphenicol acetyltransferase-like domain"/>
    <property type="match status" value="2"/>
</dbReference>
<accession>A0A5M9N1Q0</accession>
<dbReference type="PANTHER" id="PTHR31642">
    <property type="entry name" value="TRICHOTHECENE 3-O-ACETYLTRANSFERASE"/>
    <property type="match status" value="1"/>
</dbReference>
<gene>
    <name evidence="2" type="ORF">ATNIH1004_003578</name>
</gene>
<dbReference type="OrthoDB" id="1862401at2759"/>
<dbReference type="InterPro" id="IPR050317">
    <property type="entry name" value="Plant_Fungal_Acyltransferase"/>
</dbReference>
<dbReference type="RefSeq" id="XP_033430250.1">
    <property type="nucleotide sequence ID" value="XM_033568255.1"/>
</dbReference>
<dbReference type="Pfam" id="PF02458">
    <property type="entry name" value="Transferase"/>
    <property type="match status" value="1"/>
</dbReference>
<protein>
    <submittedName>
        <fullName evidence="2">Uncharacterized protein</fullName>
    </submittedName>
</protein>
<dbReference type="EMBL" id="QUQM01000001">
    <property type="protein sequence ID" value="KAA8650889.1"/>
    <property type="molecule type" value="Genomic_DNA"/>
</dbReference>
<keyword evidence="1" id="KW-0808">Transferase</keyword>
<evidence type="ECO:0000256" key="1">
    <source>
        <dbReference type="ARBA" id="ARBA00022679"/>
    </source>
</evidence>
<proteinExistence type="predicted"/>
<comment type="caution">
    <text evidence="2">The sequence shown here is derived from an EMBL/GenBank/DDBJ whole genome shotgun (WGS) entry which is preliminary data.</text>
</comment>
<dbReference type="GO" id="GO:0016747">
    <property type="term" value="F:acyltransferase activity, transferring groups other than amino-acyl groups"/>
    <property type="evidence" value="ECO:0007669"/>
    <property type="project" value="TreeGrafter"/>
</dbReference>
<dbReference type="VEuPathDB" id="FungiDB:EYZ11_005831"/>
<dbReference type="InterPro" id="IPR023213">
    <property type="entry name" value="CAT-like_dom_sf"/>
</dbReference>
<dbReference type="Proteomes" id="UP000324241">
    <property type="component" value="Unassembled WGS sequence"/>
</dbReference>
<dbReference type="PANTHER" id="PTHR31642:SF310">
    <property type="entry name" value="FATTY ALCOHOL:CAFFEOYL-COA ACYLTRANSFERASE"/>
    <property type="match status" value="1"/>
</dbReference>
<evidence type="ECO:0000313" key="2">
    <source>
        <dbReference type="EMBL" id="KAA8650889.1"/>
    </source>
</evidence>
<organism evidence="2 3">
    <name type="scientific">Aspergillus tanneri</name>
    <dbReference type="NCBI Taxonomy" id="1220188"/>
    <lineage>
        <taxon>Eukaryota</taxon>
        <taxon>Fungi</taxon>
        <taxon>Dikarya</taxon>
        <taxon>Ascomycota</taxon>
        <taxon>Pezizomycotina</taxon>
        <taxon>Eurotiomycetes</taxon>
        <taxon>Eurotiomycetidae</taxon>
        <taxon>Eurotiales</taxon>
        <taxon>Aspergillaceae</taxon>
        <taxon>Aspergillus</taxon>
        <taxon>Aspergillus subgen. Circumdati</taxon>
    </lineage>
</organism>
<dbReference type="AlphaFoldDB" id="A0A5M9N1Q0"/>
<dbReference type="GeneID" id="54326280"/>
<reference evidence="2 3" key="1">
    <citation type="submission" date="2019-08" db="EMBL/GenBank/DDBJ databases">
        <title>The genome sequence of a newly discovered highly antifungal drug resistant Aspergillus species, Aspergillus tanneri NIH 1004.</title>
        <authorList>
            <person name="Mounaud S."/>
            <person name="Singh I."/>
            <person name="Joardar V."/>
            <person name="Pakala S."/>
            <person name="Pakala S."/>
            <person name="Venepally P."/>
            <person name="Chung J.K."/>
            <person name="Losada L."/>
            <person name="Nierman W.C."/>
        </authorList>
    </citation>
    <scope>NUCLEOTIDE SEQUENCE [LARGE SCALE GENOMIC DNA]</scope>
    <source>
        <strain evidence="2 3">NIH1004</strain>
    </source>
</reference>
<sequence length="470" mass="52349">MDTKPTYVRPNFPLVPETIKLSPFDQFAPRGYLPLLLFFKTKTNIPVEELSLELKQGLANTLDVMYFLAGYLEVENAAHNTLELHITGDAGVPFQVKNLRDVENRSLDFSELERGYFPPSKLDASVLLLEHLPQQGLPCLTVQANFICGGLILGLNFHHSVVDGPGVAVLWKIWSRQTTAVSEGHIVSASETCTTKALERWPLFPVHGCRRRLCEFPGFTDVQMLQSSGSDNGVKAPGCSQSSGIPTITCWHIPKNKLLELQEKAKPRSANSPVGTENSVLSAFIWRHYTKARCPQHLDVKVALFTTCDARSRLDPPLHPDYPGNAIVDCRALMSPVQLHSSDSDAIGQISSAVMESISWWTPDNIGSLLCSMQAYPRVGDVIRSVHVEHNALQITNISTVPLYSSFWGKNLEYPRAIRPPWLPMIDGLVNISPRLRDGGLEIFISADDQVTERLKQDAEFAEYIQYRCS</sequence>
<name>A0A5M9N1Q0_9EURO</name>
<evidence type="ECO:0000313" key="3">
    <source>
        <dbReference type="Proteomes" id="UP000324241"/>
    </source>
</evidence>